<reference evidence="1" key="2">
    <citation type="submission" date="2020-06" db="EMBL/GenBank/DDBJ databases">
        <title>Helianthus annuus Genome sequencing and assembly Release 2.</title>
        <authorList>
            <person name="Gouzy J."/>
            <person name="Langlade N."/>
            <person name="Munos S."/>
        </authorList>
    </citation>
    <scope>NUCLEOTIDE SEQUENCE</scope>
    <source>
        <tissue evidence="1">Leaves</tissue>
    </source>
</reference>
<dbReference type="AlphaFoldDB" id="A0A9K3IHP2"/>
<dbReference type="EMBL" id="MNCJ02000323">
    <property type="protein sequence ID" value="KAF5796982.1"/>
    <property type="molecule type" value="Genomic_DNA"/>
</dbReference>
<accession>A0A9K3IHP2</accession>
<organism evidence="1 2">
    <name type="scientific">Helianthus annuus</name>
    <name type="common">Common sunflower</name>
    <dbReference type="NCBI Taxonomy" id="4232"/>
    <lineage>
        <taxon>Eukaryota</taxon>
        <taxon>Viridiplantae</taxon>
        <taxon>Streptophyta</taxon>
        <taxon>Embryophyta</taxon>
        <taxon>Tracheophyta</taxon>
        <taxon>Spermatophyta</taxon>
        <taxon>Magnoliopsida</taxon>
        <taxon>eudicotyledons</taxon>
        <taxon>Gunneridae</taxon>
        <taxon>Pentapetalae</taxon>
        <taxon>asterids</taxon>
        <taxon>campanulids</taxon>
        <taxon>Asterales</taxon>
        <taxon>Asteraceae</taxon>
        <taxon>Asteroideae</taxon>
        <taxon>Heliantheae alliance</taxon>
        <taxon>Heliantheae</taxon>
        <taxon>Helianthus</taxon>
    </lineage>
</organism>
<evidence type="ECO:0000313" key="2">
    <source>
        <dbReference type="Proteomes" id="UP000215914"/>
    </source>
</evidence>
<protein>
    <submittedName>
        <fullName evidence="1">Uncharacterized protein</fullName>
    </submittedName>
</protein>
<sequence length="49" mass="5577">MIGVDKANRRCNLSVHVVEYISKHENNKRLTIIEHVLGFRKGGSNNNNT</sequence>
<reference evidence="1" key="1">
    <citation type="journal article" date="2017" name="Nature">
        <title>The sunflower genome provides insights into oil metabolism, flowering and Asterid evolution.</title>
        <authorList>
            <person name="Badouin H."/>
            <person name="Gouzy J."/>
            <person name="Grassa C.J."/>
            <person name="Murat F."/>
            <person name="Staton S.E."/>
            <person name="Cottret L."/>
            <person name="Lelandais-Briere C."/>
            <person name="Owens G.L."/>
            <person name="Carrere S."/>
            <person name="Mayjonade B."/>
            <person name="Legrand L."/>
            <person name="Gill N."/>
            <person name="Kane N.C."/>
            <person name="Bowers J.E."/>
            <person name="Hubner S."/>
            <person name="Bellec A."/>
            <person name="Berard A."/>
            <person name="Berges H."/>
            <person name="Blanchet N."/>
            <person name="Boniface M.C."/>
            <person name="Brunel D."/>
            <person name="Catrice O."/>
            <person name="Chaidir N."/>
            <person name="Claudel C."/>
            <person name="Donnadieu C."/>
            <person name="Faraut T."/>
            <person name="Fievet G."/>
            <person name="Helmstetter N."/>
            <person name="King M."/>
            <person name="Knapp S.J."/>
            <person name="Lai Z."/>
            <person name="Le Paslier M.C."/>
            <person name="Lippi Y."/>
            <person name="Lorenzon L."/>
            <person name="Mandel J.R."/>
            <person name="Marage G."/>
            <person name="Marchand G."/>
            <person name="Marquand E."/>
            <person name="Bret-Mestries E."/>
            <person name="Morien E."/>
            <person name="Nambeesan S."/>
            <person name="Nguyen T."/>
            <person name="Pegot-Espagnet P."/>
            <person name="Pouilly N."/>
            <person name="Raftis F."/>
            <person name="Sallet E."/>
            <person name="Schiex T."/>
            <person name="Thomas J."/>
            <person name="Vandecasteele C."/>
            <person name="Vares D."/>
            <person name="Vear F."/>
            <person name="Vautrin S."/>
            <person name="Crespi M."/>
            <person name="Mangin B."/>
            <person name="Burke J.M."/>
            <person name="Salse J."/>
            <person name="Munos S."/>
            <person name="Vincourt P."/>
            <person name="Rieseberg L.H."/>
            <person name="Langlade N.B."/>
        </authorList>
    </citation>
    <scope>NUCLEOTIDE SEQUENCE</scope>
    <source>
        <tissue evidence="1">Leaves</tissue>
    </source>
</reference>
<proteinExistence type="predicted"/>
<name>A0A9K3IHP2_HELAN</name>
<evidence type="ECO:0000313" key="1">
    <source>
        <dbReference type="EMBL" id="KAF5796982.1"/>
    </source>
</evidence>
<dbReference type="Gramene" id="mRNA:HanXRQr2_Chr08g0358211">
    <property type="protein sequence ID" value="CDS:HanXRQr2_Chr08g0358211.1"/>
    <property type="gene ID" value="HanXRQr2_Chr08g0358211"/>
</dbReference>
<gene>
    <name evidence="1" type="ORF">HanXRQr2_Chr08g0358211</name>
</gene>
<comment type="caution">
    <text evidence="1">The sequence shown here is derived from an EMBL/GenBank/DDBJ whole genome shotgun (WGS) entry which is preliminary data.</text>
</comment>
<dbReference type="Proteomes" id="UP000215914">
    <property type="component" value="Unassembled WGS sequence"/>
</dbReference>
<keyword evidence="2" id="KW-1185">Reference proteome</keyword>